<dbReference type="AlphaFoldDB" id="A0A1C6WEE6"/>
<accession>A0A1C6WEE6</accession>
<organism evidence="1">
    <name type="scientific">Plasmodium chabaudi chabaudi</name>
    <dbReference type="NCBI Taxonomy" id="31271"/>
    <lineage>
        <taxon>Eukaryota</taxon>
        <taxon>Sar</taxon>
        <taxon>Alveolata</taxon>
        <taxon>Apicomplexa</taxon>
        <taxon>Aconoidasida</taxon>
        <taxon>Haemosporida</taxon>
        <taxon>Plasmodiidae</taxon>
        <taxon>Plasmodium</taxon>
        <taxon>Plasmodium (Vinckeia)</taxon>
    </lineage>
</organism>
<dbReference type="InterPro" id="IPR006477">
    <property type="entry name" value="Yir_bir_cir"/>
</dbReference>
<name>A0A1C6WEE6_PLACU</name>
<dbReference type="EMBL" id="FMIL01000152">
    <property type="protein sequence ID" value="SCL85765.1"/>
    <property type="molecule type" value="Genomic_DNA"/>
</dbReference>
<reference evidence="1" key="1">
    <citation type="submission" date="2016-08" db="EMBL/GenBank/DDBJ databases">
        <authorList>
            <consortium name="Pathogen Informatics"/>
        </authorList>
    </citation>
    <scope>NUCLEOTIDE SEQUENCE</scope>
    <source>
        <strain evidence="1">AJ</strain>
    </source>
</reference>
<proteinExistence type="predicted"/>
<evidence type="ECO:0000313" key="1">
    <source>
        <dbReference type="EMBL" id="SCL85765.1"/>
    </source>
</evidence>
<dbReference type="Proteomes" id="UP000507163">
    <property type="component" value="Unassembled WGS sequence"/>
</dbReference>
<protein>
    <submittedName>
        <fullName evidence="1">Plasmodium variant antigen protein Cir/Yir/Bir, putative</fullName>
    </submittedName>
</protein>
<sequence>MSYNVCTHIHKVDDLIKVKKTDKGLHIDQVLGLKRFCPNNINGEKKQKDDDGHCANYVELLSSAVLLLLKYFKAVDDLNNDKLAEYTILWLGYKLSQHPQENITILNDFYTKHIKTNTYYNEKITNA</sequence>
<gene>
    <name evidence="1" type="ORF">PCHAJ_000502600</name>
</gene>
<dbReference type="Pfam" id="PF06022">
    <property type="entry name" value="Cir_Bir_Yir"/>
    <property type="match status" value="1"/>
</dbReference>
<feature type="non-terminal residue" evidence="1">
    <location>
        <position position="127"/>
    </location>
</feature>